<name>A0A1H7G0D0_9ACTN</name>
<reference evidence="1 2" key="1">
    <citation type="submission" date="2016-10" db="EMBL/GenBank/DDBJ databases">
        <authorList>
            <person name="de Groot N.N."/>
        </authorList>
    </citation>
    <scope>NUCLEOTIDE SEQUENCE [LARGE SCALE GENOMIC DNA]</scope>
    <source>
        <strain evidence="1 2">DSM 43357</strain>
    </source>
</reference>
<gene>
    <name evidence="1" type="ORF">SAMN05660976_00250</name>
</gene>
<dbReference type="RefSeq" id="WP_091097650.1">
    <property type="nucleotide sequence ID" value="NZ_FOBF01000001.1"/>
</dbReference>
<dbReference type="STRING" id="46177.SAMN05660976_00250"/>
<accession>A0A1H7G0D0</accession>
<protein>
    <submittedName>
        <fullName evidence="1">Uncharacterized protein</fullName>
    </submittedName>
</protein>
<organism evidence="1 2">
    <name type="scientific">Nonomuraea pusilla</name>
    <dbReference type="NCBI Taxonomy" id="46177"/>
    <lineage>
        <taxon>Bacteria</taxon>
        <taxon>Bacillati</taxon>
        <taxon>Actinomycetota</taxon>
        <taxon>Actinomycetes</taxon>
        <taxon>Streptosporangiales</taxon>
        <taxon>Streptosporangiaceae</taxon>
        <taxon>Nonomuraea</taxon>
    </lineage>
</organism>
<dbReference type="EMBL" id="FOBF01000001">
    <property type="protein sequence ID" value="SEK31803.1"/>
    <property type="molecule type" value="Genomic_DNA"/>
</dbReference>
<dbReference type="Proteomes" id="UP000198953">
    <property type="component" value="Unassembled WGS sequence"/>
</dbReference>
<proteinExistence type="predicted"/>
<evidence type="ECO:0000313" key="1">
    <source>
        <dbReference type="EMBL" id="SEK31803.1"/>
    </source>
</evidence>
<dbReference type="OrthoDB" id="3541343at2"/>
<sequence>MTHGSSNTQPTSDLDLPMHTVTWSSVQWTCLVCGGAEEIDPEEEAPTPPICPSCHRLAVAEALATLLGVRR</sequence>
<keyword evidence="2" id="KW-1185">Reference proteome</keyword>
<evidence type="ECO:0000313" key="2">
    <source>
        <dbReference type="Proteomes" id="UP000198953"/>
    </source>
</evidence>
<dbReference type="AlphaFoldDB" id="A0A1H7G0D0"/>